<dbReference type="AlphaFoldDB" id="A0A1H3X408"/>
<dbReference type="STRING" id="1033731.SAMN05444145_101101"/>
<dbReference type="FunFam" id="3.60.110.10:FF:000004">
    <property type="entry name" value="Carbon-nitrogen hydrolase"/>
    <property type="match status" value="1"/>
</dbReference>
<dbReference type="OrthoDB" id="9811121at2"/>
<dbReference type="RefSeq" id="WP_010258787.1">
    <property type="nucleotide sequence ID" value="NZ_CAEG01000001.1"/>
</dbReference>
<evidence type="ECO:0000256" key="5">
    <source>
        <dbReference type="ARBA" id="ARBA00072139"/>
    </source>
</evidence>
<dbReference type="Pfam" id="PF00795">
    <property type="entry name" value="CN_hydrolase"/>
    <property type="match status" value="1"/>
</dbReference>
<dbReference type="NCBIfam" id="NF007757">
    <property type="entry name" value="PRK10438.1"/>
    <property type="match status" value="1"/>
</dbReference>
<sequence>MQLRIALCQHDIAWEQPARNLARLEPLVAAAAADVVVLPELFATGFTLDPAAVADGPGGEVVTTLHRWSVQYGKAVAGSVAVAEAGRFFNRMYFVTPDGGCAFYDKRHLFTPGGEARNYTPGSDRVVVEYRGFRFLLLVCYDLRFPVWSRCRGDYDAILCCASWPASRCEVWRTLLRARAIENQCYVAGVNRVGDDPSGHYAGDSAFVDFKGRTMAEAGDREQTLSAAFDSDALEAFRCKFPAWRDADDFRIQM</sequence>
<evidence type="ECO:0000256" key="4">
    <source>
        <dbReference type="ARBA" id="ARBA00052904"/>
    </source>
</evidence>
<dbReference type="InterPro" id="IPR003010">
    <property type="entry name" value="C-N_Hydrolase"/>
</dbReference>
<proteinExistence type="inferred from homology"/>
<keyword evidence="8" id="KW-1185">Reference proteome</keyword>
<feature type="domain" description="CN hydrolase" evidence="6">
    <location>
        <begin position="3"/>
        <end position="231"/>
    </location>
</feature>
<name>A0A1H3X408_9BACT</name>
<dbReference type="GO" id="GO:0106008">
    <property type="term" value="F:2-oxoglutaramate amidase activity"/>
    <property type="evidence" value="ECO:0007669"/>
    <property type="project" value="TreeGrafter"/>
</dbReference>
<comment type="similarity">
    <text evidence="1">Belongs to the carbon-nitrogen hydrolase superfamily. NIT1/NIT2 family.</text>
</comment>
<dbReference type="EC" id="3.5.1.3" evidence="3"/>
<evidence type="ECO:0000256" key="1">
    <source>
        <dbReference type="ARBA" id="ARBA00010613"/>
    </source>
</evidence>
<dbReference type="Gene3D" id="3.60.110.10">
    <property type="entry name" value="Carbon-nitrogen hydrolase"/>
    <property type="match status" value="1"/>
</dbReference>
<dbReference type="GO" id="GO:0050152">
    <property type="term" value="F:omega-amidase activity"/>
    <property type="evidence" value="ECO:0007669"/>
    <property type="project" value="UniProtKB-EC"/>
</dbReference>
<keyword evidence="2 7" id="KW-0378">Hydrolase</keyword>
<reference evidence="7 8" key="1">
    <citation type="submission" date="2016-10" db="EMBL/GenBank/DDBJ databases">
        <authorList>
            <person name="de Groot N.N."/>
        </authorList>
    </citation>
    <scope>NUCLEOTIDE SEQUENCE [LARGE SCALE GENOMIC DNA]</scope>
    <source>
        <strain evidence="7 8">DSM 25383</strain>
    </source>
</reference>
<comment type="catalytic activity">
    <reaction evidence="4">
        <text>a monoamide of a dicarboxylate + H2O = a dicarboxylate + NH4(+)</text>
        <dbReference type="Rhea" id="RHEA:11716"/>
        <dbReference type="ChEBI" id="CHEBI:15377"/>
        <dbReference type="ChEBI" id="CHEBI:28938"/>
        <dbReference type="ChEBI" id="CHEBI:28965"/>
        <dbReference type="ChEBI" id="CHEBI:77450"/>
        <dbReference type="EC" id="3.5.1.3"/>
    </reaction>
</comment>
<protein>
    <recommendedName>
        <fullName evidence="5">Omega-amidase YafV</fullName>
        <ecNumber evidence="3">3.5.1.3</ecNumber>
    </recommendedName>
</protein>
<dbReference type="PANTHER" id="PTHR47799:SF1">
    <property type="entry name" value="OMEGA-AMIDASE YAFV"/>
    <property type="match status" value="1"/>
</dbReference>
<evidence type="ECO:0000256" key="2">
    <source>
        <dbReference type="ARBA" id="ARBA00022801"/>
    </source>
</evidence>
<evidence type="ECO:0000256" key="3">
    <source>
        <dbReference type="ARBA" id="ARBA00039118"/>
    </source>
</evidence>
<evidence type="ECO:0000259" key="6">
    <source>
        <dbReference type="PROSITE" id="PS50263"/>
    </source>
</evidence>
<accession>A0A1H3X408</accession>
<evidence type="ECO:0000313" key="8">
    <source>
        <dbReference type="Proteomes" id="UP000183253"/>
    </source>
</evidence>
<dbReference type="EMBL" id="FNRI01000001">
    <property type="protein sequence ID" value="SDZ94126.1"/>
    <property type="molecule type" value="Genomic_DNA"/>
</dbReference>
<organism evidence="7 8">
    <name type="scientific">Alistipes timonensis JC136</name>
    <dbReference type="NCBI Taxonomy" id="1033731"/>
    <lineage>
        <taxon>Bacteria</taxon>
        <taxon>Pseudomonadati</taxon>
        <taxon>Bacteroidota</taxon>
        <taxon>Bacteroidia</taxon>
        <taxon>Bacteroidales</taxon>
        <taxon>Rikenellaceae</taxon>
        <taxon>Alistipes</taxon>
    </lineage>
</organism>
<dbReference type="Proteomes" id="UP000183253">
    <property type="component" value="Unassembled WGS sequence"/>
</dbReference>
<dbReference type="PROSITE" id="PS50263">
    <property type="entry name" value="CN_HYDROLASE"/>
    <property type="match status" value="1"/>
</dbReference>
<dbReference type="InterPro" id="IPR036526">
    <property type="entry name" value="C-N_Hydrolase_sf"/>
</dbReference>
<dbReference type="PANTHER" id="PTHR47799">
    <property type="entry name" value="OMEGA-AMIDASE YAFV"/>
    <property type="match status" value="1"/>
</dbReference>
<dbReference type="InterPro" id="IPR052737">
    <property type="entry name" value="Omega-amidase_YafV"/>
</dbReference>
<dbReference type="SUPFAM" id="SSF56317">
    <property type="entry name" value="Carbon-nitrogen hydrolase"/>
    <property type="match status" value="1"/>
</dbReference>
<evidence type="ECO:0000313" key="7">
    <source>
        <dbReference type="EMBL" id="SDZ94126.1"/>
    </source>
</evidence>
<gene>
    <name evidence="7" type="ORF">SAMN05444145_101101</name>
</gene>